<dbReference type="SMART" id="SM00388">
    <property type="entry name" value="HisKA"/>
    <property type="match status" value="1"/>
</dbReference>
<keyword evidence="5" id="KW-0418">Kinase</keyword>
<dbReference type="Gene3D" id="3.30.565.10">
    <property type="entry name" value="Histidine kinase-like ATPase, C-terminal domain"/>
    <property type="match status" value="1"/>
</dbReference>
<dbReference type="EMBL" id="UOFT01000051">
    <property type="protein sequence ID" value="VAW96054.1"/>
    <property type="molecule type" value="Genomic_DNA"/>
</dbReference>
<evidence type="ECO:0000256" key="1">
    <source>
        <dbReference type="ARBA" id="ARBA00000085"/>
    </source>
</evidence>
<dbReference type="Pfam" id="PF02518">
    <property type="entry name" value="HATPase_c"/>
    <property type="match status" value="1"/>
</dbReference>
<dbReference type="PROSITE" id="PS50109">
    <property type="entry name" value="HIS_KIN"/>
    <property type="match status" value="1"/>
</dbReference>
<keyword evidence="6" id="KW-0902">Two-component regulatory system</keyword>
<dbReference type="InterPro" id="IPR050736">
    <property type="entry name" value="Sensor_HK_Regulatory"/>
</dbReference>
<dbReference type="AlphaFoldDB" id="A0A3B1AQ17"/>
<evidence type="ECO:0000259" key="7">
    <source>
        <dbReference type="PROSITE" id="PS50109"/>
    </source>
</evidence>
<keyword evidence="3" id="KW-0597">Phosphoprotein</keyword>
<evidence type="ECO:0000256" key="5">
    <source>
        <dbReference type="ARBA" id="ARBA00022777"/>
    </source>
</evidence>
<comment type="catalytic activity">
    <reaction evidence="1">
        <text>ATP + protein L-histidine = ADP + protein N-phospho-L-histidine.</text>
        <dbReference type="EC" id="2.7.13.3"/>
    </reaction>
</comment>
<feature type="domain" description="Histidine kinase" evidence="7">
    <location>
        <begin position="4"/>
        <end position="217"/>
    </location>
</feature>
<sequence length="217" mass="24300">MTDNIAHDLRSPLARVRAISESMLSTDNTHQEYKSAASDTIEECDRLLQMINSILDVAEAEAGAFQTPKQKVNIHQLVQDACELFEAMAEQKCIKLVCRLENKCYIYGNIQNLQRMLANLLDNAIKYTLENGQVDVVLTCIQQEIKIIVMDTGMGIPENDQTRVFDRFFRCDQSRTHDGCGLGLSFSRAVAHSHGGDINLSSRLKKGSCFTIKLPTT</sequence>
<dbReference type="InterPro" id="IPR036890">
    <property type="entry name" value="HATPase_C_sf"/>
</dbReference>
<evidence type="ECO:0000256" key="4">
    <source>
        <dbReference type="ARBA" id="ARBA00022679"/>
    </source>
</evidence>
<evidence type="ECO:0000256" key="3">
    <source>
        <dbReference type="ARBA" id="ARBA00022553"/>
    </source>
</evidence>
<dbReference type="Pfam" id="PF00512">
    <property type="entry name" value="HisKA"/>
    <property type="match status" value="1"/>
</dbReference>
<dbReference type="FunFam" id="3.30.565.10:FF:000006">
    <property type="entry name" value="Sensor histidine kinase WalK"/>
    <property type="match status" value="1"/>
</dbReference>
<evidence type="ECO:0000313" key="8">
    <source>
        <dbReference type="EMBL" id="VAW96054.1"/>
    </source>
</evidence>
<dbReference type="PRINTS" id="PR00344">
    <property type="entry name" value="BCTRLSENSOR"/>
</dbReference>
<dbReference type="SUPFAM" id="SSF55874">
    <property type="entry name" value="ATPase domain of HSP90 chaperone/DNA topoisomerase II/histidine kinase"/>
    <property type="match status" value="1"/>
</dbReference>
<dbReference type="GO" id="GO:0000155">
    <property type="term" value="F:phosphorelay sensor kinase activity"/>
    <property type="evidence" value="ECO:0007669"/>
    <property type="project" value="InterPro"/>
</dbReference>
<dbReference type="EC" id="2.7.13.3" evidence="2"/>
<accession>A0A3B1AQ17</accession>
<dbReference type="InterPro" id="IPR036097">
    <property type="entry name" value="HisK_dim/P_sf"/>
</dbReference>
<dbReference type="CDD" id="cd00075">
    <property type="entry name" value="HATPase"/>
    <property type="match status" value="1"/>
</dbReference>
<dbReference type="PANTHER" id="PTHR43711:SF1">
    <property type="entry name" value="HISTIDINE KINASE 1"/>
    <property type="match status" value="1"/>
</dbReference>
<dbReference type="SUPFAM" id="SSF47384">
    <property type="entry name" value="Homodimeric domain of signal transducing histidine kinase"/>
    <property type="match status" value="1"/>
</dbReference>
<organism evidence="8">
    <name type="scientific">hydrothermal vent metagenome</name>
    <dbReference type="NCBI Taxonomy" id="652676"/>
    <lineage>
        <taxon>unclassified sequences</taxon>
        <taxon>metagenomes</taxon>
        <taxon>ecological metagenomes</taxon>
    </lineage>
</organism>
<dbReference type="CDD" id="cd00082">
    <property type="entry name" value="HisKA"/>
    <property type="match status" value="1"/>
</dbReference>
<evidence type="ECO:0000256" key="2">
    <source>
        <dbReference type="ARBA" id="ARBA00012438"/>
    </source>
</evidence>
<protein>
    <recommendedName>
        <fullName evidence="2">histidine kinase</fullName>
        <ecNumber evidence="2">2.7.13.3</ecNumber>
    </recommendedName>
</protein>
<gene>
    <name evidence="8" type="ORF">MNBD_GAMMA23-538</name>
</gene>
<dbReference type="SMART" id="SM00387">
    <property type="entry name" value="HATPase_c"/>
    <property type="match status" value="1"/>
</dbReference>
<dbReference type="PANTHER" id="PTHR43711">
    <property type="entry name" value="TWO-COMPONENT HISTIDINE KINASE"/>
    <property type="match status" value="1"/>
</dbReference>
<name>A0A3B1AQ17_9ZZZZ</name>
<dbReference type="InterPro" id="IPR005467">
    <property type="entry name" value="His_kinase_dom"/>
</dbReference>
<reference evidence="8" key="1">
    <citation type="submission" date="2018-06" db="EMBL/GenBank/DDBJ databases">
        <authorList>
            <person name="Zhirakovskaya E."/>
        </authorList>
    </citation>
    <scope>NUCLEOTIDE SEQUENCE</scope>
</reference>
<dbReference type="InterPro" id="IPR004358">
    <property type="entry name" value="Sig_transdc_His_kin-like_C"/>
</dbReference>
<dbReference type="InterPro" id="IPR003594">
    <property type="entry name" value="HATPase_dom"/>
</dbReference>
<keyword evidence="4" id="KW-0808">Transferase</keyword>
<proteinExistence type="predicted"/>
<dbReference type="InterPro" id="IPR003661">
    <property type="entry name" value="HisK_dim/P_dom"/>
</dbReference>
<evidence type="ECO:0000256" key="6">
    <source>
        <dbReference type="ARBA" id="ARBA00023012"/>
    </source>
</evidence>
<dbReference type="Gene3D" id="1.10.287.130">
    <property type="match status" value="1"/>
</dbReference>